<accession>A0A6G1KLW7</accession>
<protein>
    <submittedName>
        <fullName evidence="3">Uncharacterized protein</fullName>
    </submittedName>
</protein>
<organism evidence="3 4">
    <name type="scientific">Pleomassaria siparia CBS 279.74</name>
    <dbReference type="NCBI Taxonomy" id="1314801"/>
    <lineage>
        <taxon>Eukaryota</taxon>
        <taxon>Fungi</taxon>
        <taxon>Dikarya</taxon>
        <taxon>Ascomycota</taxon>
        <taxon>Pezizomycotina</taxon>
        <taxon>Dothideomycetes</taxon>
        <taxon>Pleosporomycetidae</taxon>
        <taxon>Pleosporales</taxon>
        <taxon>Pleomassariaceae</taxon>
        <taxon>Pleomassaria</taxon>
    </lineage>
</organism>
<feature type="coiled-coil region" evidence="1">
    <location>
        <begin position="29"/>
        <end position="56"/>
    </location>
</feature>
<dbReference type="Proteomes" id="UP000799428">
    <property type="component" value="Unassembled WGS sequence"/>
</dbReference>
<feature type="region of interest" description="Disordered" evidence="2">
    <location>
        <begin position="71"/>
        <end position="128"/>
    </location>
</feature>
<keyword evidence="4" id="KW-1185">Reference proteome</keyword>
<keyword evidence="1" id="KW-0175">Coiled coil</keyword>
<evidence type="ECO:0000256" key="2">
    <source>
        <dbReference type="SAM" id="MobiDB-lite"/>
    </source>
</evidence>
<dbReference type="EMBL" id="MU005765">
    <property type="protein sequence ID" value="KAF2713829.1"/>
    <property type="molecule type" value="Genomic_DNA"/>
</dbReference>
<evidence type="ECO:0000313" key="4">
    <source>
        <dbReference type="Proteomes" id="UP000799428"/>
    </source>
</evidence>
<evidence type="ECO:0000313" key="3">
    <source>
        <dbReference type="EMBL" id="KAF2713829.1"/>
    </source>
</evidence>
<dbReference type="AlphaFoldDB" id="A0A6G1KLW7"/>
<feature type="region of interest" description="Disordered" evidence="2">
    <location>
        <begin position="142"/>
        <end position="185"/>
    </location>
</feature>
<name>A0A6G1KLW7_9PLEO</name>
<evidence type="ECO:0000256" key="1">
    <source>
        <dbReference type="SAM" id="Coils"/>
    </source>
</evidence>
<reference evidence="3" key="1">
    <citation type="journal article" date="2020" name="Stud. Mycol.">
        <title>101 Dothideomycetes genomes: a test case for predicting lifestyles and emergence of pathogens.</title>
        <authorList>
            <person name="Haridas S."/>
            <person name="Albert R."/>
            <person name="Binder M."/>
            <person name="Bloem J."/>
            <person name="Labutti K."/>
            <person name="Salamov A."/>
            <person name="Andreopoulos B."/>
            <person name="Baker S."/>
            <person name="Barry K."/>
            <person name="Bills G."/>
            <person name="Bluhm B."/>
            <person name="Cannon C."/>
            <person name="Castanera R."/>
            <person name="Culley D."/>
            <person name="Daum C."/>
            <person name="Ezra D."/>
            <person name="Gonzalez J."/>
            <person name="Henrissat B."/>
            <person name="Kuo A."/>
            <person name="Liang C."/>
            <person name="Lipzen A."/>
            <person name="Lutzoni F."/>
            <person name="Magnuson J."/>
            <person name="Mondo S."/>
            <person name="Nolan M."/>
            <person name="Ohm R."/>
            <person name="Pangilinan J."/>
            <person name="Park H.-J."/>
            <person name="Ramirez L."/>
            <person name="Alfaro M."/>
            <person name="Sun H."/>
            <person name="Tritt A."/>
            <person name="Yoshinaga Y."/>
            <person name="Zwiers L.-H."/>
            <person name="Turgeon B."/>
            <person name="Goodwin S."/>
            <person name="Spatafora J."/>
            <person name="Crous P."/>
            <person name="Grigoriev I."/>
        </authorList>
    </citation>
    <scope>NUCLEOTIDE SEQUENCE</scope>
    <source>
        <strain evidence="3">CBS 279.74</strain>
    </source>
</reference>
<gene>
    <name evidence="3" type="ORF">K504DRAFT_498622</name>
</gene>
<proteinExistence type="predicted"/>
<sequence>MVSETWFRGAVGKVGNRRARERLLGAQWAEEEEEEEEWAEEEEEAVEEAVEEEKEEGCCIQLHHLALAASPPRNRAWQQKQCPLGAHSVPTPQPLTALSRATKHPSKPPQPTVDTASTSSGGGAPWYTFAKTGFADLLETSSAFPSRWIPSPPKQKPETRKHPAPSPEKRMTKRSSLCPTPILAT</sequence>